<protein>
    <submittedName>
        <fullName evidence="8">AP2/ERF and B3 domain-containing transcription factor ARF14</fullName>
    </submittedName>
</protein>
<evidence type="ECO:0000256" key="2">
    <source>
        <dbReference type="ARBA" id="ARBA00023015"/>
    </source>
</evidence>
<accession>A0A2J7ZU08</accession>
<keyword evidence="9" id="KW-1185">Reference proteome</keyword>
<gene>
    <name evidence="8" type="ORF">TSOC_010233</name>
</gene>
<dbReference type="SMART" id="SM00380">
    <property type="entry name" value="AP2"/>
    <property type="match status" value="1"/>
</dbReference>
<feature type="domain" description="AP2/ERF" evidence="7">
    <location>
        <begin position="120"/>
        <end position="182"/>
    </location>
</feature>
<evidence type="ECO:0000259" key="7">
    <source>
        <dbReference type="PROSITE" id="PS51032"/>
    </source>
</evidence>
<reference evidence="8 9" key="1">
    <citation type="journal article" date="2017" name="Mol. Biol. Evol.">
        <title>The 4-celled Tetrabaena socialis nuclear genome reveals the essential components for genetic control of cell number at the origin of multicellularity in the volvocine lineage.</title>
        <authorList>
            <person name="Featherston J."/>
            <person name="Arakaki Y."/>
            <person name="Hanschen E.R."/>
            <person name="Ferris P.J."/>
            <person name="Michod R.E."/>
            <person name="Olson B.J.S.C."/>
            <person name="Nozaki H."/>
            <person name="Durand P.M."/>
        </authorList>
    </citation>
    <scope>NUCLEOTIDE SEQUENCE [LARGE SCALE GENOMIC DNA]</scope>
    <source>
        <strain evidence="8 9">NIES-571</strain>
    </source>
</reference>
<evidence type="ECO:0000256" key="4">
    <source>
        <dbReference type="ARBA" id="ARBA00023163"/>
    </source>
</evidence>
<dbReference type="InterPro" id="IPR001471">
    <property type="entry name" value="AP2/ERF_dom"/>
</dbReference>
<evidence type="ECO:0000256" key="3">
    <source>
        <dbReference type="ARBA" id="ARBA00023125"/>
    </source>
</evidence>
<dbReference type="OrthoDB" id="242866at2759"/>
<evidence type="ECO:0000256" key="5">
    <source>
        <dbReference type="ARBA" id="ARBA00023242"/>
    </source>
</evidence>
<keyword evidence="3" id="KW-0238">DNA-binding</keyword>
<dbReference type="Gene3D" id="3.30.730.10">
    <property type="entry name" value="AP2/ERF domain"/>
    <property type="match status" value="1"/>
</dbReference>
<dbReference type="PANTHER" id="PTHR32467:SF90">
    <property type="entry name" value="AP2-LIKE ETHYLENE-RESPONSIVE TRANSCRIPTION FACTOR AIL1"/>
    <property type="match status" value="1"/>
</dbReference>
<keyword evidence="4" id="KW-0804">Transcription</keyword>
<feature type="non-terminal residue" evidence="8">
    <location>
        <position position="1"/>
    </location>
</feature>
<keyword evidence="2" id="KW-0805">Transcription regulation</keyword>
<dbReference type="Proteomes" id="UP000236333">
    <property type="component" value="Unassembled WGS sequence"/>
</dbReference>
<feature type="region of interest" description="Disordered" evidence="6">
    <location>
        <begin position="340"/>
        <end position="377"/>
    </location>
</feature>
<evidence type="ECO:0000256" key="1">
    <source>
        <dbReference type="ARBA" id="ARBA00004123"/>
    </source>
</evidence>
<comment type="caution">
    <text evidence="8">The sequence shown here is derived from an EMBL/GenBank/DDBJ whole genome shotgun (WGS) entry which is preliminary data.</text>
</comment>
<dbReference type="EMBL" id="PGGS01000471">
    <property type="protein sequence ID" value="PNH03728.1"/>
    <property type="molecule type" value="Genomic_DNA"/>
</dbReference>
<evidence type="ECO:0000313" key="8">
    <source>
        <dbReference type="EMBL" id="PNH03728.1"/>
    </source>
</evidence>
<dbReference type="AlphaFoldDB" id="A0A2J7ZU08"/>
<dbReference type="InterPro" id="IPR036955">
    <property type="entry name" value="AP2/ERF_dom_sf"/>
</dbReference>
<comment type="subcellular location">
    <subcellularLocation>
        <location evidence="1">Nucleus</location>
    </subcellularLocation>
</comment>
<organism evidence="8 9">
    <name type="scientific">Tetrabaena socialis</name>
    <dbReference type="NCBI Taxonomy" id="47790"/>
    <lineage>
        <taxon>Eukaryota</taxon>
        <taxon>Viridiplantae</taxon>
        <taxon>Chlorophyta</taxon>
        <taxon>core chlorophytes</taxon>
        <taxon>Chlorophyceae</taxon>
        <taxon>CS clade</taxon>
        <taxon>Chlamydomonadales</taxon>
        <taxon>Tetrabaenaceae</taxon>
        <taxon>Tetrabaena</taxon>
    </lineage>
</organism>
<feature type="region of interest" description="Disordered" evidence="6">
    <location>
        <begin position="208"/>
        <end position="263"/>
    </location>
</feature>
<dbReference type="GO" id="GO:0003677">
    <property type="term" value="F:DNA binding"/>
    <property type="evidence" value="ECO:0007669"/>
    <property type="project" value="UniProtKB-KW"/>
</dbReference>
<sequence length="403" mass="43065">AELTQLGGGLASKEQLDSLQNRLRMGALRFQPHICRHRSSTAQELESIEEAGVRVPDWHSLKVTKGRPAHPPSGMMARGSTRTQKAAPQHHGGGRVSNAMKLSRAVKSKANGSGRTYTSRYRGVHQTFPTKRWEAQFRRNGKPTSLGCFDHEEEAARAYDKMMLWCELHNAAGVKSGITNFDPTEYEKEFAWLQSISQDELIETLRSEGRRQAASRMMRQKREGQADPTSDDYDDPPPSQHQHQPAASQHLHHSTGPAVHQHHQPLSVTLQHLLDQQQLQQQQLQLQQLQQLQPHDGRDGAGLPPVLLAGPGSGTLLPAAAGAAAAAGLLGDQGAHLMESHHQQGGQGHGSEAGEVGATGRGGLGGGRGGSGAGEGEGLVLLTSDEYLLDDGTGIGGAGPGAG</sequence>
<feature type="region of interest" description="Disordered" evidence="6">
    <location>
        <begin position="63"/>
        <end position="96"/>
    </location>
</feature>
<name>A0A2J7ZU08_9CHLO</name>
<feature type="compositionally biased region" description="Low complexity" evidence="6">
    <location>
        <begin position="240"/>
        <end position="249"/>
    </location>
</feature>
<evidence type="ECO:0000313" key="9">
    <source>
        <dbReference type="Proteomes" id="UP000236333"/>
    </source>
</evidence>
<dbReference type="PANTHER" id="PTHR32467">
    <property type="entry name" value="AP2-LIKE ETHYLENE-RESPONSIVE TRANSCRIPTION FACTOR"/>
    <property type="match status" value="1"/>
</dbReference>
<feature type="compositionally biased region" description="Gly residues" evidence="6">
    <location>
        <begin position="345"/>
        <end position="377"/>
    </location>
</feature>
<proteinExistence type="predicted"/>
<dbReference type="InterPro" id="IPR016177">
    <property type="entry name" value="DNA-bd_dom_sf"/>
</dbReference>
<dbReference type="SUPFAM" id="SSF54171">
    <property type="entry name" value="DNA-binding domain"/>
    <property type="match status" value="1"/>
</dbReference>
<dbReference type="GO" id="GO:0005634">
    <property type="term" value="C:nucleus"/>
    <property type="evidence" value="ECO:0007669"/>
    <property type="project" value="UniProtKB-SubCell"/>
</dbReference>
<keyword evidence="5" id="KW-0539">Nucleus</keyword>
<dbReference type="PROSITE" id="PS51032">
    <property type="entry name" value="AP2_ERF"/>
    <property type="match status" value="1"/>
</dbReference>
<dbReference type="GO" id="GO:0003700">
    <property type="term" value="F:DNA-binding transcription factor activity"/>
    <property type="evidence" value="ECO:0007669"/>
    <property type="project" value="InterPro"/>
</dbReference>
<evidence type="ECO:0000256" key="6">
    <source>
        <dbReference type="SAM" id="MobiDB-lite"/>
    </source>
</evidence>